<evidence type="ECO:0000313" key="2">
    <source>
        <dbReference type="Proteomes" id="UP001500880"/>
    </source>
</evidence>
<dbReference type="PANTHER" id="PTHR36441:SF1">
    <property type="entry name" value="DUF503 DOMAIN-CONTAINING PROTEIN"/>
    <property type="match status" value="1"/>
</dbReference>
<evidence type="ECO:0000313" key="1">
    <source>
        <dbReference type="EMBL" id="GAA0495870.1"/>
    </source>
</evidence>
<protein>
    <submittedName>
        <fullName evidence="1">DUF503 domain-containing protein</fullName>
    </submittedName>
</protein>
<dbReference type="Pfam" id="PF04456">
    <property type="entry name" value="DUF503"/>
    <property type="match status" value="1"/>
</dbReference>
<proteinExistence type="predicted"/>
<accession>A0ABP3L972</accession>
<keyword evidence="2" id="KW-1185">Reference proteome</keyword>
<dbReference type="PANTHER" id="PTHR36441">
    <property type="entry name" value="HYPOTHETICAL CYTOSOLIC PROTEIN"/>
    <property type="match status" value="1"/>
</dbReference>
<gene>
    <name evidence="1" type="ORF">GCM10008986_23380</name>
</gene>
<organism evidence="1 2">
    <name type="scientific">Salinibacillus aidingensis</name>
    <dbReference type="NCBI Taxonomy" id="237684"/>
    <lineage>
        <taxon>Bacteria</taxon>
        <taxon>Bacillati</taxon>
        <taxon>Bacillota</taxon>
        <taxon>Bacilli</taxon>
        <taxon>Bacillales</taxon>
        <taxon>Bacillaceae</taxon>
        <taxon>Salinibacillus</taxon>
    </lineage>
</organism>
<sequence length="92" mass="10970">MIVYLEIECFIYDTHSLKQKRSVLKRFLHRIRQSFNVSISELDYQDLWQRTLVGIAHVSSDKIQAEKVLQEIVKLTDSFSELEVTNKQIEWL</sequence>
<dbReference type="Proteomes" id="UP001500880">
    <property type="component" value="Unassembled WGS sequence"/>
</dbReference>
<dbReference type="SUPFAM" id="SSF103007">
    <property type="entry name" value="Hypothetical protein TT1725"/>
    <property type="match status" value="1"/>
</dbReference>
<dbReference type="EMBL" id="BAAADO010000004">
    <property type="protein sequence ID" value="GAA0495870.1"/>
    <property type="molecule type" value="Genomic_DNA"/>
</dbReference>
<dbReference type="RefSeq" id="WP_343841221.1">
    <property type="nucleotide sequence ID" value="NZ_BAAADO010000004.1"/>
</dbReference>
<dbReference type="InterPro" id="IPR007546">
    <property type="entry name" value="DUF503"/>
</dbReference>
<name>A0ABP3L972_9BACI</name>
<reference evidence="2" key="1">
    <citation type="journal article" date="2019" name="Int. J. Syst. Evol. Microbiol.">
        <title>The Global Catalogue of Microorganisms (GCM) 10K type strain sequencing project: providing services to taxonomists for standard genome sequencing and annotation.</title>
        <authorList>
            <consortium name="The Broad Institute Genomics Platform"/>
            <consortium name="The Broad Institute Genome Sequencing Center for Infectious Disease"/>
            <person name="Wu L."/>
            <person name="Ma J."/>
        </authorList>
    </citation>
    <scope>NUCLEOTIDE SEQUENCE [LARGE SCALE GENOMIC DNA]</scope>
    <source>
        <strain evidence="2">JCM 12389</strain>
    </source>
</reference>
<dbReference type="InterPro" id="IPR036746">
    <property type="entry name" value="TT1725-like_sf"/>
</dbReference>
<dbReference type="Gene3D" id="3.30.70.1120">
    <property type="entry name" value="TT1725-like"/>
    <property type="match status" value="1"/>
</dbReference>
<comment type="caution">
    <text evidence="1">The sequence shown here is derived from an EMBL/GenBank/DDBJ whole genome shotgun (WGS) entry which is preliminary data.</text>
</comment>